<evidence type="ECO:0000313" key="1">
    <source>
        <dbReference type="EMBL" id="CEG37435.1"/>
    </source>
</evidence>
<dbReference type="RefSeq" id="XP_024573804.1">
    <property type="nucleotide sequence ID" value="XM_024722760.1"/>
</dbReference>
<organism evidence="1 2">
    <name type="scientific">Plasmopara halstedii</name>
    <name type="common">Downy mildew of sunflower</name>
    <dbReference type="NCBI Taxonomy" id="4781"/>
    <lineage>
        <taxon>Eukaryota</taxon>
        <taxon>Sar</taxon>
        <taxon>Stramenopiles</taxon>
        <taxon>Oomycota</taxon>
        <taxon>Peronosporomycetes</taxon>
        <taxon>Peronosporales</taxon>
        <taxon>Peronosporaceae</taxon>
        <taxon>Plasmopara</taxon>
    </lineage>
</organism>
<name>A0A0N7L418_PLAHL</name>
<evidence type="ECO:0000313" key="2">
    <source>
        <dbReference type="Proteomes" id="UP000054928"/>
    </source>
</evidence>
<sequence>MPHLIIEMFRFEHQDSAINPPELVVSIIPTVSLKKFKRVNTQCFEILPSRALQVDRR</sequence>
<keyword evidence="2" id="KW-1185">Reference proteome</keyword>
<dbReference type="Proteomes" id="UP000054928">
    <property type="component" value="Unassembled WGS sequence"/>
</dbReference>
<dbReference type="GeneID" id="36400084"/>
<dbReference type="AlphaFoldDB" id="A0A0N7L418"/>
<reference evidence="2" key="1">
    <citation type="submission" date="2014-09" db="EMBL/GenBank/DDBJ databases">
        <authorList>
            <person name="Sharma Rahul"/>
            <person name="Thines Marco"/>
        </authorList>
    </citation>
    <scope>NUCLEOTIDE SEQUENCE [LARGE SCALE GENOMIC DNA]</scope>
</reference>
<proteinExistence type="predicted"/>
<protein>
    <submittedName>
        <fullName evidence="1">Uncharacterized protein</fullName>
    </submittedName>
</protein>
<dbReference type="EMBL" id="CCYD01000286">
    <property type="protein sequence ID" value="CEG37435.1"/>
    <property type="molecule type" value="Genomic_DNA"/>
</dbReference>
<accession>A0A0N7L418</accession>